<keyword evidence="3" id="KW-1185">Reference proteome</keyword>
<dbReference type="AlphaFoldDB" id="A0A1X1ZU26"/>
<protein>
    <recommendedName>
        <fullName evidence="4">DUF333 domain-containing protein</fullName>
    </recommendedName>
</protein>
<evidence type="ECO:0000313" key="3">
    <source>
        <dbReference type="Proteomes" id="UP000193529"/>
    </source>
</evidence>
<evidence type="ECO:0000256" key="1">
    <source>
        <dbReference type="SAM" id="SignalP"/>
    </source>
</evidence>
<dbReference type="Proteomes" id="UP000193529">
    <property type="component" value="Unassembled WGS sequence"/>
</dbReference>
<keyword evidence="1" id="KW-0732">Signal</keyword>
<feature type="signal peptide" evidence="1">
    <location>
        <begin position="1"/>
        <end position="29"/>
    </location>
</feature>
<organism evidence="2 3">
    <name type="scientific">Mycobacterium palustre</name>
    <dbReference type="NCBI Taxonomy" id="153971"/>
    <lineage>
        <taxon>Bacteria</taxon>
        <taxon>Bacillati</taxon>
        <taxon>Actinomycetota</taxon>
        <taxon>Actinomycetes</taxon>
        <taxon>Mycobacteriales</taxon>
        <taxon>Mycobacteriaceae</taxon>
        <taxon>Mycobacterium</taxon>
        <taxon>Mycobacterium simiae complex</taxon>
    </lineage>
</organism>
<dbReference type="EMBL" id="LQPJ01000078">
    <property type="protein sequence ID" value="ORW26581.1"/>
    <property type="molecule type" value="Genomic_DNA"/>
</dbReference>
<evidence type="ECO:0008006" key="4">
    <source>
        <dbReference type="Google" id="ProtNLM"/>
    </source>
</evidence>
<dbReference type="RefSeq" id="WP_085077529.1">
    <property type="nucleotide sequence ID" value="NZ_JACKRZ010000160.1"/>
</dbReference>
<proteinExistence type="predicted"/>
<name>A0A1X1ZU26_9MYCO</name>
<evidence type="ECO:0000313" key="2">
    <source>
        <dbReference type="EMBL" id="ORW26581.1"/>
    </source>
</evidence>
<comment type="caution">
    <text evidence="2">The sequence shown here is derived from an EMBL/GenBank/DDBJ whole genome shotgun (WGS) entry which is preliminary data.</text>
</comment>
<gene>
    <name evidence="2" type="ORF">AWC19_03690</name>
</gene>
<dbReference type="STRING" id="153971.AWC19_03690"/>
<dbReference type="OrthoDB" id="4732000at2"/>
<sequence>MRALRYVGLAAVTAIASIPILIASPPAHADTDLGKPCSPEGAKVWGNPGPIYCARQADGQLQWVSISPADMCVAFCVNHP</sequence>
<feature type="chain" id="PRO_5010864507" description="DUF333 domain-containing protein" evidence="1">
    <location>
        <begin position="30"/>
        <end position="80"/>
    </location>
</feature>
<accession>A0A1X1ZU26</accession>
<reference evidence="2 3" key="1">
    <citation type="submission" date="2016-01" db="EMBL/GenBank/DDBJ databases">
        <title>The new phylogeny of the genus Mycobacterium.</title>
        <authorList>
            <person name="Tarcisio F."/>
            <person name="Conor M."/>
            <person name="Antonella G."/>
            <person name="Elisabetta G."/>
            <person name="Giulia F.S."/>
            <person name="Sara T."/>
            <person name="Anna F."/>
            <person name="Clotilde B."/>
            <person name="Roberto B."/>
            <person name="Veronica D.S."/>
            <person name="Fabio R."/>
            <person name="Monica P."/>
            <person name="Olivier J."/>
            <person name="Enrico T."/>
            <person name="Nicola S."/>
        </authorList>
    </citation>
    <scope>NUCLEOTIDE SEQUENCE [LARGE SCALE GENOMIC DNA]</scope>
    <source>
        <strain evidence="2 3">DSM 44572</strain>
    </source>
</reference>